<accession>A0AAF5PX08</accession>
<proteinExistence type="predicted"/>
<dbReference type="Proteomes" id="UP000093561">
    <property type="component" value="Unassembled WGS sequence"/>
</dbReference>
<protein>
    <recommendedName>
        <fullName evidence="2">Domain of unknown function DB domain-containing protein</fullName>
    </recommendedName>
</protein>
<feature type="chain" id="PRO_5042298041" description="Domain of unknown function DB domain-containing protein" evidence="1">
    <location>
        <begin position="20"/>
        <end position="155"/>
    </location>
</feature>
<evidence type="ECO:0000313" key="3">
    <source>
        <dbReference type="Proteomes" id="UP000093561"/>
    </source>
</evidence>
<reference evidence="3" key="1">
    <citation type="submission" date="2015-03" db="EMBL/GenBank/DDBJ databases">
        <title>Wuchereria bancrofti Genome Sequencing Papua New Guinea Strain.</title>
        <authorList>
            <person name="Small S.T."/>
            <person name="Serre D."/>
            <person name="Zimmerman P.A."/>
        </authorList>
    </citation>
    <scope>NUCLEOTIDE SEQUENCE [LARGE SCALE GENOMIC DNA]</scope>
    <source>
        <strain evidence="3">pt0022</strain>
    </source>
</reference>
<dbReference type="WBParaSite" id="mrna-Wban_06823">
    <property type="protein sequence ID" value="mrna-Wban_06823"/>
    <property type="gene ID" value="Wban_06823"/>
</dbReference>
<organism evidence="3 4">
    <name type="scientific">Wuchereria bancrofti</name>
    <dbReference type="NCBI Taxonomy" id="6293"/>
    <lineage>
        <taxon>Eukaryota</taxon>
        <taxon>Metazoa</taxon>
        <taxon>Ecdysozoa</taxon>
        <taxon>Nematoda</taxon>
        <taxon>Chromadorea</taxon>
        <taxon>Rhabditida</taxon>
        <taxon>Spirurina</taxon>
        <taxon>Spiruromorpha</taxon>
        <taxon>Filarioidea</taxon>
        <taxon>Onchocercidae</taxon>
        <taxon>Wuchereria</taxon>
    </lineage>
</organism>
<evidence type="ECO:0000256" key="1">
    <source>
        <dbReference type="SAM" id="SignalP"/>
    </source>
</evidence>
<keyword evidence="1" id="KW-0732">Signal</keyword>
<feature type="signal peptide" evidence="1">
    <location>
        <begin position="1"/>
        <end position="19"/>
    </location>
</feature>
<sequence>MDNSLIIFVLTVLVTLAQGDSWHRMFLMGDEKLRAESPADAFFRGCCMKESVNDFCTNKMCSLSGIASMTHWTFMLSVKRCKPQLKKIFKCASDNKNQTSCCTERGVPKQCINICNGAKTLRLGETSIFCAQHSKSILQCFKENFVPFHELTEMD</sequence>
<dbReference type="AlphaFoldDB" id="A0AAF5PX08"/>
<name>A0AAF5PX08_WUCBA</name>
<feature type="domain" description="Domain of unknown function DB" evidence="2">
    <location>
        <begin position="46"/>
        <end position="141"/>
    </location>
</feature>
<evidence type="ECO:0000313" key="4">
    <source>
        <dbReference type="WBParaSite" id="mrna-Wban_06823"/>
    </source>
</evidence>
<dbReference type="Pfam" id="PF01682">
    <property type="entry name" value="DB"/>
    <property type="match status" value="1"/>
</dbReference>
<evidence type="ECO:0000259" key="2">
    <source>
        <dbReference type="Pfam" id="PF01682"/>
    </source>
</evidence>
<reference evidence="3" key="2">
    <citation type="journal article" date="2016" name="Mol. Ecol.">
        <title>Population genomics of the filarial nematode parasite Wuchereria bancrofti from mosquitoes.</title>
        <authorList>
            <person name="Small S.T."/>
            <person name="Reimer L.J."/>
            <person name="Tisch D.J."/>
            <person name="King C.L."/>
            <person name="Christensen B.M."/>
            <person name="Siba P.M."/>
            <person name="Kazura J.W."/>
            <person name="Serre D."/>
            <person name="Zimmerman P.A."/>
        </authorList>
    </citation>
    <scope>NUCLEOTIDE SEQUENCE</scope>
    <source>
        <strain evidence="3">pt0022</strain>
    </source>
</reference>
<dbReference type="InterPro" id="IPR002602">
    <property type="entry name" value="DB"/>
</dbReference>
<reference evidence="4" key="3">
    <citation type="submission" date="2024-02" db="UniProtKB">
        <authorList>
            <consortium name="WormBaseParasite"/>
        </authorList>
    </citation>
    <scope>IDENTIFICATION</scope>
    <source>
        <strain evidence="4">pt0022</strain>
    </source>
</reference>